<gene>
    <name evidence="1" type="ORF">BBD40_22965</name>
</gene>
<name>A0ABX3JRL3_9BACL</name>
<comment type="caution">
    <text evidence="1">The sequence shown here is derived from an EMBL/GenBank/DDBJ whole genome shotgun (WGS) entry which is preliminary data.</text>
</comment>
<accession>A0ABX3JRL3</accession>
<dbReference type="RefSeq" id="WP_077569471.1">
    <property type="nucleotide sequence ID" value="NZ_MRVI01000002.1"/>
</dbReference>
<dbReference type="Proteomes" id="UP000189059">
    <property type="component" value="Unassembled WGS sequence"/>
</dbReference>
<dbReference type="EMBL" id="MRVI01000002">
    <property type="protein sequence ID" value="OOC58565.1"/>
    <property type="molecule type" value="Genomic_DNA"/>
</dbReference>
<proteinExistence type="predicted"/>
<keyword evidence="2" id="KW-1185">Reference proteome</keyword>
<organism evidence="1 2">
    <name type="scientific">Paenibacillus ihbetae</name>
    <dbReference type="NCBI Taxonomy" id="1870820"/>
    <lineage>
        <taxon>Bacteria</taxon>
        <taxon>Bacillati</taxon>
        <taxon>Bacillota</taxon>
        <taxon>Bacilli</taxon>
        <taxon>Bacillales</taxon>
        <taxon>Paenibacillaceae</taxon>
        <taxon>Paenibacillus</taxon>
    </lineage>
</organism>
<evidence type="ECO:0000313" key="1">
    <source>
        <dbReference type="EMBL" id="OOC58565.1"/>
    </source>
</evidence>
<sequence>MIFLHRKKTILALLIAAISVSLLVTLVFVSQPAYEPQTFEVNVESDYAVNGNIPGIVERSEYIVRGRYIKPVETWEMAPGYVSEIYTFDVEQQLLGDLDGQIQIAIPKYEVVQYPLEEQVIEAKIQLPYFDEIRLEEDYVLFLTKSQLRDVLFPASVPFQVRLDTEGESHLDYNALAVEETMSAKGDRITFRRDFTDIQTIDEISGLHVEDLYEQINTAVEQAASQSQR</sequence>
<reference evidence="1 2" key="1">
    <citation type="submission" date="2016-12" db="EMBL/GenBank/DDBJ databases">
        <title>Genome sequencing and description of Paenibacillus sp. nov. from high altitude lake in the Indian Trans- Himalayas.</title>
        <authorList>
            <person name="Kiran S."/>
            <person name="Swarnkar M.K."/>
            <person name="Rana A."/>
            <person name="Tewari R."/>
            <person name="Gulati A."/>
        </authorList>
    </citation>
    <scope>NUCLEOTIDE SEQUENCE [LARGE SCALE GENOMIC DNA]</scope>
    <source>
        <strain evidence="1 2">IHBB 9951</strain>
    </source>
</reference>
<evidence type="ECO:0000313" key="2">
    <source>
        <dbReference type="Proteomes" id="UP000189059"/>
    </source>
</evidence>
<protein>
    <submittedName>
        <fullName evidence="1">Uncharacterized protein</fullName>
    </submittedName>
</protein>